<dbReference type="PANTHER" id="PTHR33886:SF8">
    <property type="entry name" value="UNSATURATED RHAMNOGALACTURONAN HYDROLASE (EUROFUNG)"/>
    <property type="match status" value="1"/>
</dbReference>
<dbReference type="InterPro" id="IPR012341">
    <property type="entry name" value="6hp_glycosidase-like_sf"/>
</dbReference>
<dbReference type="InterPro" id="IPR010905">
    <property type="entry name" value="Glyco_hydro_88"/>
</dbReference>
<sequence>MRDQQQYEEIRAAAASVYNRMTTDGSGDWGMAIDCWDWVPGVGLIAIMYYGEQLEQTEAVQYVHHWMERNERLAGGELVINAVAPYTVLPALYELTGEKRYLDKAAAVGDWLLREAPRTREGALEHTVTEAAAFPEQVWADTLFMSVLFMAKLARVTGQVKYAEEAAKQLELHLRLLQDEATGLLFHGWNCGEGHHMSAARWARANAWVMLATSWIAKEIDQLIALPASITERYTKLAQGLVENQGADGLWPTVLDRPDYYSETSGSAGIAAGLLSGIQLGWLKDVYLQAVEQALQGIISHIAADGTVLQVSGGTPVLESIAAYNSVPCYPSQYGQGLTLILLTMAAAMYEGGGCDATAE</sequence>
<evidence type="ECO:0000256" key="1">
    <source>
        <dbReference type="ARBA" id="ARBA00022801"/>
    </source>
</evidence>
<dbReference type="SUPFAM" id="SSF48208">
    <property type="entry name" value="Six-hairpin glycosidases"/>
    <property type="match status" value="1"/>
</dbReference>
<keyword evidence="3" id="KW-1185">Reference proteome</keyword>
<accession>A0A3D9JS83</accession>
<dbReference type="InterPro" id="IPR008928">
    <property type="entry name" value="6-hairpin_glycosidase_sf"/>
</dbReference>
<name>A0A3D9JS83_9BACL</name>
<dbReference type="Pfam" id="PF07470">
    <property type="entry name" value="Glyco_hydro_88"/>
    <property type="match status" value="1"/>
</dbReference>
<protein>
    <submittedName>
        <fullName evidence="2">Unsaturated rhamnogalacturonyl hydrolase</fullName>
    </submittedName>
</protein>
<proteinExistence type="predicted"/>
<dbReference type="AlphaFoldDB" id="A0A3D9JS83"/>
<dbReference type="GO" id="GO:0005975">
    <property type="term" value="P:carbohydrate metabolic process"/>
    <property type="evidence" value="ECO:0007669"/>
    <property type="project" value="InterPro"/>
</dbReference>
<organism evidence="2 3">
    <name type="scientific">Cohnella phaseoli</name>
    <dbReference type="NCBI Taxonomy" id="456490"/>
    <lineage>
        <taxon>Bacteria</taxon>
        <taxon>Bacillati</taxon>
        <taxon>Bacillota</taxon>
        <taxon>Bacilli</taxon>
        <taxon>Bacillales</taxon>
        <taxon>Paenibacillaceae</taxon>
        <taxon>Cohnella</taxon>
    </lineage>
</organism>
<reference evidence="2 3" key="1">
    <citation type="submission" date="2018-07" db="EMBL/GenBank/DDBJ databases">
        <title>Genomic Encyclopedia of Type Strains, Phase III (KMG-III): the genomes of soil and plant-associated and newly described type strains.</title>
        <authorList>
            <person name="Whitman W."/>
        </authorList>
    </citation>
    <scope>NUCLEOTIDE SEQUENCE [LARGE SCALE GENOMIC DNA]</scope>
    <source>
        <strain evidence="2 3">CECT 7287</strain>
    </source>
</reference>
<comment type="caution">
    <text evidence="2">The sequence shown here is derived from an EMBL/GenBank/DDBJ whole genome shotgun (WGS) entry which is preliminary data.</text>
</comment>
<dbReference type="Gene3D" id="1.50.10.10">
    <property type="match status" value="1"/>
</dbReference>
<dbReference type="GO" id="GO:0016787">
    <property type="term" value="F:hydrolase activity"/>
    <property type="evidence" value="ECO:0007669"/>
    <property type="project" value="UniProtKB-KW"/>
</dbReference>
<dbReference type="RefSeq" id="WP_181917702.1">
    <property type="nucleotide sequence ID" value="NZ_QRDZ01000010.1"/>
</dbReference>
<evidence type="ECO:0000313" key="2">
    <source>
        <dbReference type="EMBL" id="RED76908.1"/>
    </source>
</evidence>
<dbReference type="Proteomes" id="UP000256977">
    <property type="component" value="Unassembled WGS sequence"/>
</dbReference>
<gene>
    <name evidence="2" type="ORF">DFP98_110129</name>
</gene>
<evidence type="ECO:0000313" key="3">
    <source>
        <dbReference type="Proteomes" id="UP000256977"/>
    </source>
</evidence>
<dbReference type="EMBL" id="QRDZ01000010">
    <property type="protein sequence ID" value="RED76908.1"/>
    <property type="molecule type" value="Genomic_DNA"/>
</dbReference>
<dbReference type="InterPro" id="IPR052043">
    <property type="entry name" value="PolySaccharide_Degr_Enz"/>
</dbReference>
<keyword evidence="1 2" id="KW-0378">Hydrolase</keyword>
<dbReference type="PANTHER" id="PTHR33886">
    <property type="entry name" value="UNSATURATED RHAMNOGALACTURONAN HYDROLASE (EUROFUNG)"/>
    <property type="match status" value="1"/>
</dbReference>